<dbReference type="AlphaFoldDB" id="A0A401SM72"/>
<dbReference type="Proteomes" id="UP000287033">
    <property type="component" value="Unassembled WGS sequence"/>
</dbReference>
<reference evidence="1 2" key="1">
    <citation type="journal article" date="2018" name="Nat. Ecol. Evol.">
        <title>Shark genomes provide insights into elasmobranch evolution and the origin of vertebrates.</title>
        <authorList>
            <person name="Hara Y"/>
            <person name="Yamaguchi K"/>
            <person name="Onimaru K"/>
            <person name="Kadota M"/>
            <person name="Koyanagi M"/>
            <person name="Keeley SD"/>
            <person name="Tatsumi K"/>
            <person name="Tanaka K"/>
            <person name="Motone F"/>
            <person name="Kageyama Y"/>
            <person name="Nozu R"/>
            <person name="Adachi N"/>
            <person name="Nishimura O"/>
            <person name="Nakagawa R"/>
            <person name="Tanegashima C"/>
            <person name="Kiyatake I"/>
            <person name="Matsumoto R"/>
            <person name="Murakumo K"/>
            <person name="Nishida K"/>
            <person name="Terakita A"/>
            <person name="Kuratani S"/>
            <person name="Sato K"/>
            <person name="Hyodo S Kuraku.S."/>
        </authorList>
    </citation>
    <scope>NUCLEOTIDE SEQUENCE [LARGE SCALE GENOMIC DNA]</scope>
</reference>
<protein>
    <submittedName>
        <fullName evidence="1">Uncharacterized protein</fullName>
    </submittedName>
</protein>
<keyword evidence="2" id="KW-1185">Reference proteome</keyword>
<accession>A0A401SM72</accession>
<dbReference type="EMBL" id="BEZZ01000368">
    <property type="protein sequence ID" value="GCC31497.1"/>
    <property type="molecule type" value="Genomic_DNA"/>
</dbReference>
<evidence type="ECO:0000313" key="1">
    <source>
        <dbReference type="EMBL" id="GCC31497.1"/>
    </source>
</evidence>
<proteinExistence type="predicted"/>
<sequence length="105" mass="11884">MVVMNPNFFQQNAQRFCLAQPVLVKAAQAPWSLTIHCHLPSTSLLFVKHQIDDITLYHTVFPIQTLPQNESTSTMVSVVSDLSEYTGIMPRVSCETDPYPEFVEL</sequence>
<name>A0A401SM72_CHIPU</name>
<organism evidence="1 2">
    <name type="scientific">Chiloscyllium punctatum</name>
    <name type="common">Brownbanded bambooshark</name>
    <name type="synonym">Hemiscyllium punctatum</name>
    <dbReference type="NCBI Taxonomy" id="137246"/>
    <lineage>
        <taxon>Eukaryota</taxon>
        <taxon>Metazoa</taxon>
        <taxon>Chordata</taxon>
        <taxon>Craniata</taxon>
        <taxon>Vertebrata</taxon>
        <taxon>Chondrichthyes</taxon>
        <taxon>Elasmobranchii</taxon>
        <taxon>Galeomorphii</taxon>
        <taxon>Galeoidea</taxon>
        <taxon>Orectolobiformes</taxon>
        <taxon>Hemiscylliidae</taxon>
        <taxon>Chiloscyllium</taxon>
    </lineage>
</organism>
<evidence type="ECO:0000313" key="2">
    <source>
        <dbReference type="Proteomes" id="UP000287033"/>
    </source>
</evidence>
<comment type="caution">
    <text evidence="1">The sequence shown here is derived from an EMBL/GenBank/DDBJ whole genome shotgun (WGS) entry which is preliminary data.</text>
</comment>
<gene>
    <name evidence="1" type="ORF">chiPu_0009955</name>
</gene>